<dbReference type="AlphaFoldDB" id="A0A6N9TK07"/>
<feature type="signal peptide" evidence="3">
    <location>
        <begin position="1"/>
        <end position="22"/>
    </location>
</feature>
<sequence>MNRFLSLTVFLALSMAAPATGAAPAAAPPGKPAAGTARPRPWEPRERVKIRDKSGYCIECHREKTPGLFRSWVEGPHARIGVGCNDCHGASPSDKDAFLHQQRFYITTAVTPFDCARCHPDAIRDFYNSGHAEARIRLEKMGPDDPRYPLVAPYRDGGFAECAGCHGARVRLDEDRRPGLGTWPNAGIGRLNPDGSRGNCAACHPAHRFAAEDARRPEACLGCHDGPDYPEGAIYLHSPHGRVAGMGRARDDLSRPGFFCDTTRYEGPTCGLCHFNGAGRDLVTRHNPAWRLTRDLLHPEAPEKGRPEDLRGNMDRVCQQCHAASVVKRFFASADEKLARYQSETVRPRLAGFRKRLKHARGKKRRRLLEEYGAFLREAKAFRLNLYMGVHGRSGR</sequence>
<evidence type="ECO:0000256" key="2">
    <source>
        <dbReference type="SAM" id="MobiDB-lite"/>
    </source>
</evidence>
<dbReference type="Gene3D" id="1.10.780.10">
    <property type="entry name" value="Hydroxylamine Oxidoreductase, Chain A, domain 1"/>
    <property type="match status" value="1"/>
</dbReference>
<name>A0A6N9TK07_DISTH</name>
<dbReference type="Pfam" id="PF13435">
    <property type="entry name" value="Cytochrome_C554"/>
    <property type="match status" value="1"/>
</dbReference>
<accession>A0A6N9TK07</accession>
<protein>
    <recommendedName>
        <fullName evidence="4">Cytochrome c-552/4 domain-containing protein</fullName>
    </recommendedName>
</protein>
<feature type="chain" id="PRO_5026988832" description="Cytochrome c-552/4 domain-containing protein" evidence="3">
    <location>
        <begin position="23"/>
        <end position="396"/>
    </location>
</feature>
<dbReference type="InterPro" id="IPR036280">
    <property type="entry name" value="Multihaem_cyt_sf"/>
</dbReference>
<dbReference type="Gene3D" id="1.20.850.10">
    <property type="entry name" value="Hydroxylamine Oxidoreductase, Chain A, domain 2"/>
    <property type="match status" value="1"/>
</dbReference>
<dbReference type="Proteomes" id="UP000469346">
    <property type="component" value="Unassembled WGS sequence"/>
</dbReference>
<dbReference type="GO" id="GO:0016491">
    <property type="term" value="F:oxidoreductase activity"/>
    <property type="evidence" value="ECO:0007669"/>
    <property type="project" value="TreeGrafter"/>
</dbReference>
<dbReference type="InterPro" id="IPR023155">
    <property type="entry name" value="Cyt_c-552/4"/>
</dbReference>
<proteinExistence type="predicted"/>
<dbReference type="PANTHER" id="PTHR35038">
    <property type="entry name" value="DISSIMILATORY SULFITE REDUCTASE SIRA"/>
    <property type="match status" value="1"/>
</dbReference>
<feature type="region of interest" description="Disordered" evidence="2">
    <location>
        <begin position="21"/>
        <end position="43"/>
    </location>
</feature>
<dbReference type="RefSeq" id="WP_163297580.1">
    <property type="nucleotide sequence ID" value="NZ_JAAGRR010000004.1"/>
</dbReference>
<reference evidence="5 6" key="1">
    <citation type="submission" date="2020-02" db="EMBL/GenBank/DDBJ databases">
        <title>Comparative genomics of sulfur disproportionating microorganisms.</title>
        <authorList>
            <person name="Ward L.M."/>
            <person name="Bertran E."/>
            <person name="Johnston D.T."/>
        </authorList>
    </citation>
    <scope>NUCLEOTIDE SEQUENCE [LARGE SCALE GENOMIC DNA]</scope>
    <source>
        <strain evidence="5 6">DSM 100025</strain>
    </source>
</reference>
<dbReference type="SUPFAM" id="SSF48695">
    <property type="entry name" value="Multiheme cytochromes"/>
    <property type="match status" value="1"/>
</dbReference>
<keyword evidence="6" id="KW-1185">Reference proteome</keyword>
<feature type="domain" description="Cytochrome c-552/4" evidence="4">
    <location>
        <begin position="115"/>
        <end position="170"/>
    </location>
</feature>
<keyword evidence="1 3" id="KW-0732">Signal</keyword>
<evidence type="ECO:0000313" key="6">
    <source>
        <dbReference type="Proteomes" id="UP000469346"/>
    </source>
</evidence>
<comment type="caution">
    <text evidence="5">The sequence shown here is derived from an EMBL/GenBank/DDBJ whole genome shotgun (WGS) entry which is preliminary data.</text>
</comment>
<dbReference type="PANTHER" id="PTHR35038:SF8">
    <property type="entry name" value="C-TYPE POLYHEME CYTOCHROME OMCC"/>
    <property type="match status" value="1"/>
</dbReference>
<evidence type="ECO:0000313" key="5">
    <source>
        <dbReference type="EMBL" id="NDY41419.1"/>
    </source>
</evidence>
<dbReference type="EMBL" id="JAAGRR010000004">
    <property type="protein sequence ID" value="NDY41419.1"/>
    <property type="molecule type" value="Genomic_DNA"/>
</dbReference>
<organism evidence="5 6">
    <name type="scientific">Dissulfurirhabdus thermomarina</name>
    <dbReference type="NCBI Taxonomy" id="1765737"/>
    <lineage>
        <taxon>Bacteria</taxon>
        <taxon>Deltaproteobacteria</taxon>
        <taxon>Dissulfurirhabdaceae</taxon>
        <taxon>Dissulfurirhabdus</taxon>
    </lineage>
</organism>
<evidence type="ECO:0000256" key="3">
    <source>
        <dbReference type="SAM" id="SignalP"/>
    </source>
</evidence>
<gene>
    <name evidence="5" type="ORF">G3N55_00945</name>
</gene>
<evidence type="ECO:0000259" key="4">
    <source>
        <dbReference type="Pfam" id="PF13435"/>
    </source>
</evidence>
<dbReference type="Pfam" id="PF13447">
    <property type="entry name" value="Multi-haem_cyto"/>
    <property type="match status" value="1"/>
</dbReference>
<dbReference type="InterPro" id="IPR051829">
    <property type="entry name" value="Multiheme_Cytochr_ET"/>
</dbReference>
<evidence type="ECO:0000256" key="1">
    <source>
        <dbReference type="ARBA" id="ARBA00022729"/>
    </source>
</evidence>